<evidence type="ECO:0000313" key="2">
    <source>
        <dbReference type="Proteomes" id="UP000199687"/>
    </source>
</evidence>
<dbReference type="EMBL" id="FOGL01000013">
    <property type="protein sequence ID" value="SER94552.1"/>
    <property type="molecule type" value="Genomic_DNA"/>
</dbReference>
<dbReference type="Pfam" id="PF04439">
    <property type="entry name" value="Adenyl_transf"/>
    <property type="match status" value="1"/>
</dbReference>
<keyword evidence="2" id="KW-1185">Reference proteome</keyword>
<dbReference type="Proteomes" id="UP000199687">
    <property type="component" value="Unassembled WGS sequence"/>
</dbReference>
<dbReference type="RefSeq" id="WP_089741778.1">
    <property type="nucleotide sequence ID" value="NZ_FOGL01000013.1"/>
</dbReference>
<dbReference type="SUPFAM" id="SSF81631">
    <property type="entry name" value="PAP/OAS1 substrate-binding domain"/>
    <property type="match status" value="1"/>
</dbReference>
<dbReference type="Gene3D" id="1.20.120.330">
    <property type="entry name" value="Nucleotidyltransferases domain 2"/>
    <property type="match status" value="1"/>
</dbReference>
<dbReference type="OrthoDB" id="9776406at2"/>
<evidence type="ECO:0000313" key="1">
    <source>
        <dbReference type="EMBL" id="SER94552.1"/>
    </source>
</evidence>
<keyword evidence="1" id="KW-0548">Nucleotidyltransferase</keyword>
<keyword evidence="1" id="KW-0808">Transferase</keyword>
<dbReference type="SUPFAM" id="SSF81301">
    <property type="entry name" value="Nucleotidyltransferase"/>
    <property type="match status" value="1"/>
</dbReference>
<sequence>MKTLTHDVILERFLKFVSSNEDIKVVLMVGSRARQEKPADMWSDLDLVIFTENPDILIHNENWLTQLETPMITFIEKIFGDIGLERRVLFENGVDVDFAVFPIEKLQQFSDHTAVRNVLSKGVKVLADKGDYVSNLFKSAKNLDRAKENAGKIEMDVVKNMVNDFWYHSVLVAKKLRRGELLDAKVTCDVYMKNIIISFLKWSVMLKNEGNVEPWHGVRFFEEWADDKTLQSFQQIYAYYDKEDIWSALNQTMNLFHQLAVELYDLLYAEYPLEAEQYARTFVESDGNSTTERYF</sequence>
<dbReference type="InterPro" id="IPR007530">
    <property type="entry name" value="Aminoglycoside_adenylylTfrase"/>
</dbReference>
<gene>
    <name evidence="1" type="ORF">SAMN04487944_11388</name>
</gene>
<organism evidence="1 2">
    <name type="scientific">Gracilibacillus ureilyticus</name>
    <dbReference type="NCBI Taxonomy" id="531814"/>
    <lineage>
        <taxon>Bacteria</taxon>
        <taxon>Bacillati</taxon>
        <taxon>Bacillota</taxon>
        <taxon>Bacilli</taxon>
        <taxon>Bacillales</taxon>
        <taxon>Bacillaceae</taxon>
        <taxon>Gracilibacillus</taxon>
    </lineage>
</organism>
<name>A0A1H9TBF3_9BACI</name>
<protein>
    <submittedName>
        <fullName evidence="1">Aminoglycoside 6-adenylyltransferase</fullName>
    </submittedName>
</protein>
<dbReference type="GO" id="GO:0016779">
    <property type="term" value="F:nucleotidyltransferase activity"/>
    <property type="evidence" value="ECO:0007669"/>
    <property type="project" value="UniProtKB-KW"/>
</dbReference>
<dbReference type="Gene3D" id="3.30.460.10">
    <property type="entry name" value="Beta Polymerase, domain 2"/>
    <property type="match status" value="1"/>
</dbReference>
<reference evidence="1 2" key="1">
    <citation type="submission" date="2016-10" db="EMBL/GenBank/DDBJ databases">
        <authorList>
            <person name="de Groot N.N."/>
        </authorList>
    </citation>
    <scope>NUCLEOTIDE SEQUENCE [LARGE SCALE GENOMIC DNA]</scope>
    <source>
        <strain evidence="1 2">CGMCC 1.7727</strain>
    </source>
</reference>
<proteinExistence type="predicted"/>
<dbReference type="STRING" id="531814.SAMN04487944_11388"/>
<dbReference type="AlphaFoldDB" id="A0A1H9TBF3"/>
<accession>A0A1H9TBF3</accession>
<dbReference type="InterPro" id="IPR043519">
    <property type="entry name" value="NT_sf"/>
</dbReference>